<protein>
    <recommendedName>
        <fullName evidence="5">Glutaredoxin domain-containing protein</fullName>
    </recommendedName>
</protein>
<comment type="subcellular location">
    <subcellularLocation>
        <location evidence="1">Cytoplasm</location>
    </subcellularLocation>
</comment>
<comment type="similarity">
    <text evidence="2">Belongs to the glutaredoxin family. CC-type subfamily.</text>
</comment>
<sequence>MAVMDLVGQRPLVIFSKSNCCICYSITQLFYGFGANPAIYELDQLQNGKQLERELVALGRQPSVPAVFIGGKLVGGSNEIMSLQVRDMNSPGPQEFPHQLPPDMEARDLIRPTDQLAAYEHHRYTWPTAQCHQLPLQLLPILKLVKLVNRRICTETIEKYLHAVAHATIALAEYHQGTLGPQIHHRVRVPGHRLMYIRVRDRKRRENVKGCFLLERRMYEILL</sequence>
<evidence type="ECO:0000256" key="3">
    <source>
        <dbReference type="ARBA" id="ARBA00022490"/>
    </source>
</evidence>
<dbReference type="SUPFAM" id="SSF52833">
    <property type="entry name" value="Thioredoxin-like"/>
    <property type="match status" value="1"/>
</dbReference>
<reference evidence="6" key="1">
    <citation type="submission" date="2020-08" db="EMBL/GenBank/DDBJ databases">
        <title>Plant Genome Project.</title>
        <authorList>
            <person name="Zhang R.-G."/>
        </authorList>
    </citation>
    <scope>NUCLEOTIDE SEQUENCE</scope>
    <source>
        <strain evidence="6">WSP0</strain>
        <tissue evidence="6">Leaf</tissue>
    </source>
</reference>
<dbReference type="Gene3D" id="3.40.30.10">
    <property type="entry name" value="Glutaredoxin"/>
    <property type="match status" value="1"/>
</dbReference>
<dbReference type="GO" id="GO:0005737">
    <property type="term" value="C:cytoplasm"/>
    <property type="evidence" value="ECO:0007669"/>
    <property type="project" value="UniProtKB-SubCell"/>
</dbReference>
<keyword evidence="7" id="KW-1185">Reference proteome</keyword>
<keyword evidence="4" id="KW-0676">Redox-active center</keyword>
<proteinExistence type="inferred from homology"/>
<name>A0AAV6LRS7_9ERIC</name>
<evidence type="ECO:0000259" key="5">
    <source>
        <dbReference type="Pfam" id="PF00462"/>
    </source>
</evidence>
<dbReference type="Pfam" id="PF00462">
    <property type="entry name" value="Glutaredoxin"/>
    <property type="match status" value="1"/>
</dbReference>
<organism evidence="6 7">
    <name type="scientific">Rhododendron griersonianum</name>
    <dbReference type="NCBI Taxonomy" id="479676"/>
    <lineage>
        <taxon>Eukaryota</taxon>
        <taxon>Viridiplantae</taxon>
        <taxon>Streptophyta</taxon>
        <taxon>Embryophyta</taxon>
        <taxon>Tracheophyta</taxon>
        <taxon>Spermatophyta</taxon>
        <taxon>Magnoliopsida</taxon>
        <taxon>eudicotyledons</taxon>
        <taxon>Gunneridae</taxon>
        <taxon>Pentapetalae</taxon>
        <taxon>asterids</taxon>
        <taxon>Ericales</taxon>
        <taxon>Ericaceae</taxon>
        <taxon>Ericoideae</taxon>
        <taxon>Rhodoreae</taxon>
        <taxon>Rhododendron</taxon>
    </lineage>
</organism>
<gene>
    <name evidence="6" type="ORF">RHGRI_003027</name>
</gene>
<keyword evidence="3" id="KW-0963">Cytoplasm</keyword>
<dbReference type="InterPro" id="IPR011905">
    <property type="entry name" value="GlrX-like_pln_2"/>
</dbReference>
<dbReference type="Proteomes" id="UP000823749">
    <property type="component" value="Chromosome 1"/>
</dbReference>
<comment type="caution">
    <text evidence="6">The sequence shown here is derived from an EMBL/GenBank/DDBJ whole genome shotgun (WGS) entry which is preliminary data.</text>
</comment>
<evidence type="ECO:0000256" key="1">
    <source>
        <dbReference type="ARBA" id="ARBA00004496"/>
    </source>
</evidence>
<dbReference type="InterPro" id="IPR036249">
    <property type="entry name" value="Thioredoxin-like_sf"/>
</dbReference>
<dbReference type="PROSITE" id="PS51354">
    <property type="entry name" value="GLUTAREDOXIN_2"/>
    <property type="match status" value="1"/>
</dbReference>
<evidence type="ECO:0000256" key="4">
    <source>
        <dbReference type="ARBA" id="ARBA00023284"/>
    </source>
</evidence>
<evidence type="ECO:0000313" key="7">
    <source>
        <dbReference type="Proteomes" id="UP000823749"/>
    </source>
</evidence>
<evidence type="ECO:0000313" key="6">
    <source>
        <dbReference type="EMBL" id="KAG5567682.1"/>
    </source>
</evidence>
<dbReference type="InterPro" id="IPR014025">
    <property type="entry name" value="Glutaredoxin_subgr"/>
</dbReference>
<dbReference type="EMBL" id="JACTNZ010000001">
    <property type="protein sequence ID" value="KAG5567682.1"/>
    <property type="molecule type" value="Genomic_DNA"/>
</dbReference>
<accession>A0AAV6LRS7</accession>
<dbReference type="InterPro" id="IPR002109">
    <property type="entry name" value="Glutaredoxin"/>
</dbReference>
<dbReference type="CDD" id="cd03419">
    <property type="entry name" value="GRX_GRXh_1_2_like"/>
    <property type="match status" value="1"/>
</dbReference>
<dbReference type="PANTHER" id="PTHR10168">
    <property type="entry name" value="GLUTAREDOXIN"/>
    <property type="match status" value="1"/>
</dbReference>
<feature type="domain" description="Glutaredoxin" evidence="5">
    <location>
        <begin position="13"/>
        <end position="74"/>
    </location>
</feature>
<dbReference type="AlphaFoldDB" id="A0AAV6LRS7"/>
<evidence type="ECO:0000256" key="2">
    <source>
        <dbReference type="ARBA" id="ARBA00007568"/>
    </source>
</evidence>
<dbReference type="PRINTS" id="PR00160">
    <property type="entry name" value="GLUTAREDOXIN"/>
</dbReference>